<dbReference type="CDD" id="cd09917">
    <property type="entry name" value="F-box_SF"/>
    <property type="match status" value="1"/>
</dbReference>
<reference evidence="3" key="2">
    <citation type="submission" date="2023-05" db="EMBL/GenBank/DDBJ databases">
        <authorList>
            <consortium name="Lawrence Berkeley National Laboratory"/>
            <person name="Steindorff A."/>
            <person name="Hensen N."/>
            <person name="Bonometti L."/>
            <person name="Westerberg I."/>
            <person name="Brannstrom I.O."/>
            <person name="Guillou S."/>
            <person name="Cros-Aarteil S."/>
            <person name="Calhoun S."/>
            <person name="Haridas S."/>
            <person name="Kuo A."/>
            <person name="Mondo S."/>
            <person name="Pangilinan J."/>
            <person name="Riley R."/>
            <person name="Labutti K."/>
            <person name="Andreopoulos B."/>
            <person name="Lipzen A."/>
            <person name="Chen C."/>
            <person name="Yanf M."/>
            <person name="Daum C."/>
            <person name="Ng V."/>
            <person name="Clum A."/>
            <person name="Ohm R."/>
            <person name="Martin F."/>
            <person name="Silar P."/>
            <person name="Natvig D."/>
            <person name="Lalanne C."/>
            <person name="Gautier V."/>
            <person name="Ament-Velasquez S.L."/>
            <person name="Kruys A."/>
            <person name="Hutchinson M.I."/>
            <person name="Powell A.J."/>
            <person name="Barry K."/>
            <person name="Miller A.N."/>
            <person name="Grigoriev I.V."/>
            <person name="Debuchy R."/>
            <person name="Gladieux P."/>
            <person name="Thoren M.H."/>
            <person name="Johannesson H."/>
        </authorList>
    </citation>
    <scope>NUCLEOTIDE SEQUENCE</scope>
    <source>
        <strain evidence="3">CBS 538.74</strain>
    </source>
</reference>
<keyword evidence="4" id="KW-1185">Reference proteome</keyword>
<comment type="caution">
    <text evidence="3">The sequence shown here is derived from an EMBL/GenBank/DDBJ whole genome shotgun (WGS) entry which is preliminary data.</text>
</comment>
<dbReference type="InterPro" id="IPR036047">
    <property type="entry name" value="F-box-like_dom_sf"/>
</dbReference>
<dbReference type="Pfam" id="PF12937">
    <property type="entry name" value="F-box-like"/>
    <property type="match status" value="1"/>
</dbReference>
<name>A0AAN6ZVJ2_9PEZI</name>
<dbReference type="AlphaFoldDB" id="A0AAN6ZVJ2"/>
<protein>
    <recommendedName>
        <fullName evidence="2">F-box domain-containing protein</fullName>
    </recommendedName>
</protein>
<dbReference type="SUPFAM" id="SSF81383">
    <property type="entry name" value="F-box domain"/>
    <property type="match status" value="1"/>
</dbReference>
<dbReference type="EMBL" id="MU857072">
    <property type="protein sequence ID" value="KAK4150426.1"/>
    <property type="molecule type" value="Genomic_DNA"/>
</dbReference>
<gene>
    <name evidence="3" type="ORF">C8A00DRAFT_18034</name>
</gene>
<accession>A0AAN6ZVJ2</accession>
<feature type="domain" description="F-box" evidence="2">
    <location>
        <begin position="3"/>
        <end position="51"/>
    </location>
</feature>
<dbReference type="Proteomes" id="UP001302745">
    <property type="component" value="Unassembled WGS sequence"/>
</dbReference>
<organism evidence="3 4">
    <name type="scientific">Chaetomidium leptoderma</name>
    <dbReference type="NCBI Taxonomy" id="669021"/>
    <lineage>
        <taxon>Eukaryota</taxon>
        <taxon>Fungi</taxon>
        <taxon>Dikarya</taxon>
        <taxon>Ascomycota</taxon>
        <taxon>Pezizomycotina</taxon>
        <taxon>Sordariomycetes</taxon>
        <taxon>Sordariomycetidae</taxon>
        <taxon>Sordariales</taxon>
        <taxon>Chaetomiaceae</taxon>
        <taxon>Chaetomidium</taxon>
    </lineage>
</organism>
<dbReference type="SMART" id="SM00256">
    <property type="entry name" value="FBOX"/>
    <property type="match status" value="1"/>
</dbReference>
<proteinExistence type="predicted"/>
<dbReference type="InterPro" id="IPR001810">
    <property type="entry name" value="F-box_dom"/>
</dbReference>
<evidence type="ECO:0000259" key="2">
    <source>
        <dbReference type="PROSITE" id="PS50181"/>
    </source>
</evidence>
<dbReference type="PROSITE" id="PS50181">
    <property type="entry name" value="FBOX"/>
    <property type="match status" value="1"/>
</dbReference>
<reference evidence="3" key="1">
    <citation type="journal article" date="2023" name="Mol. Phylogenet. Evol.">
        <title>Genome-scale phylogeny and comparative genomics of the fungal order Sordariales.</title>
        <authorList>
            <person name="Hensen N."/>
            <person name="Bonometti L."/>
            <person name="Westerberg I."/>
            <person name="Brannstrom I.O."/>
            <person name="Guillou S."/>
            <person name="Cros-Aarteil S."/>
            <person name="Calhoun S."/>
            <person name="Haridas S."/>
            <person name="Kuo A."/>
            <person name="Mondo S."/>
            <person name="Pangilinan J."/>
            <person name="Riley R."/>
            <person name="LaButti K."/>
            <person name="Andreopoulos B."/>
            <person name="Lipzen A."/>
            <person name="Chen C."/>
            <person name="Yan M."/>
            <person name="Daum C."/>
            <person name="Ng V."/>
            <person name="Clum A."/>
            <person name="Steindorff A."/>
            <person name="Ohm R.A."/>
            <person name="Martin F."/>
            <person name="Silar P."/>
            <person name="Natvig D.O."/>
            <person name="Lalanne C."/>
            <person name="Gautier V."/>
            <person name="Ament-Velasquez S.L."/>
            <person name="Kruys A."/>
            <person name="Hutchinson M.I."/>
            <person name="Powell A.J."/>
            <person name="Barry K."/>
            <person name="Miller A.N."/>
            <person name="Grigoriev I.V."/>
            <person name="Debuchy R."/>
            <person name="Gladieux P."/>
            <person name="Hiltunen Thoren M."/>
            <person name="Johannesson H."/>
        </authorList>
    </citation>
    <scope>NUCLEOTIDE SEQUENCE</scope>
    <source>
        <strain evidence="3">CBS 538.74</strain>
    </source>
</reference>
<dbReference type="Gene3D" id="1.20.1280.50">
    <property type="match status" value="1"/>
</dbReference>
<evidence type="ECO:0000256" key="1">
    <source>
        <dbReference type="SAM" id="MobiDB-lite"/>
    </source>
</evidence>
<sequence length="476" mass="56130">MAPFLDIHVPPEILQHIVRHLDPISLIALSQTSRVWRAFINPIHHDYAQRLLALELLPEHGIVPRFDERSQKLTPSWGSSEWESNKYACCGCMKLRTHMMFDNHAILRRLFRKPPPGSVEASNATTTDWEPLELSARWRHIQDRAAQAKEELEKCRVRVADWPREYAMLNPVPHPFARVPQYHDDINHEIEAHLVGTSRHKRRCVECQRRRGNWSRPNSHPGSKEAPAAKSRQLKFPSMWERHFPGLVERLPPESVPRIWRALRESTDGIQLSLYVLCCPSCDTWQEHSAFREWSLYQFGFGSPKRPKDPLLCNRCHLAAHQDPDLLAQELTMGALEMFRDDRDDTLHQLKFGWPLIHRDFNDSGNPNPPLAKFKAVGAEILSGLRWTSSTKQDIIIEDSDLPDLGRRFQRYREFIDHEVDSETRWRVLQSWFKLWFEDYDLYEKRYHWLNKQIAWLESDVKIVLNYVLKRDPYRI</sequence>
<feature type="region of interest" description="Disordered" evidence="1">
    <location>
        <begin position="211"/>
        <end position="232"/>
    </location>
</feature>
<evidence type="ECO:0000313" key="3">
    <source>
        <dbReference type="EMBL" id="KAK4150426.1"/>
    </source>
</evidence>
<evidence type="ECO:0000313" key="4">
    <source>
        <dbReference type="Proteomes" id="UP001302745"/>
    </source>
</evidence>